<dbReference type="SUPFAM" id="SSF48150">
    <property type="entry name" value="DNA-glycosylase"/>
    <property type="match status" value="1"/>
</dbReference>
<evidence type="ECO:0000313" key="5">
    <source>
        <dbReference type="EMBL" id="TWT77193.1"/>
    </source>
</evidence>
<dbReference type="InterPro" id="IPR003265">
    <property type="entry name" value="HhH-GPD_domain"/>
</dbReference>
<dbReference type="GO" id="GO:0006285">
    <property type="term" value="P:base-excision repair, AP site formation"/>
    <property type="evidence" value="ECO:0007669"/>
    <property type="project" value="TreeGrafter"/>
</dbReference>
<dbReference type="Gene3D" id="1.10.340.30">
    <property type="entry name" value="Hypothetical protein, domain 2"/>
    <property type="match status" value="1"/>
</dbReference>
<sequence>MPSRLTLRVPADFELKRAVCSYGYFLLAPNDWRPADQTLYRPLTLGAETVGVTLTQPGGPGAPLRVACDALLDRTAQQRVRAAVTRMLRIDEDLTDWRRLCPAARRRGFGRMFRSPTLFEDLVKTITGCNVTWRNTISMNRHLVEKVGQGAFPTPAQLARLTPSRLKASCRVGYRAGRIINLARAFERGDVDPDWFEHPERGTLELRERLLELKGIGPYAAANMLQLLGRYDHLPIDTETYRHYCHVTGAERPKNDKLLDPLIHARYDPLAPYQFLAYWFEIWRDYERRYGDAWNWDPATTGANFTAAVLNK</sequence>
<dbReference type="GO" id="GO:0140078">
    <property type="term" value="F:class I DNA-(apurinic or apyrimidinic site) endonuclease activity"/>
    <property type="evidence" value="ECO:0007669"/>
    <property type="project" value="UniProtKB-EC"/>
</dbReference>
<evidence type="ECO:0000256" key="1">
    <source>
        <dbReference type="ARBA" id="ARBA00010679"/>
    </source>
</evidence>
<dbReference type="OrthoDB" id="9798522at2"/>
<evidence type="ECO:0000256" key="3">
    <source>
        <dbReference type="ARBA" id="ARBA00044632"/>
    </source>
</evidence>
<dbReference type="RefSeq" id="WP_146586124.1">
    <property type="nucleotide sequence ID" value="NZ_SJPO01000004.1"/>
</dbReference>
<dbReference type="AlphaFoldDB" id="A0A5C5YQQ2"/>
<dbReference type="InterPro" id="IPR011257">
    <property type="entry name" value="DNA_glycosylase"/>
</dbReference>
<dbReference type="InterPro" id="IPR052054">
    <property type="entry name" value="Oxidative_DNA_repair_enzyme"/>
</dbReference>
<dbReference type="PANTHER" id="PTHR10242:SF4">
    <property type="entry name" value="OS07G0657600 PROTEIN"/>
    <property type="match status" value="1"/>
</dbReference>
<comment type="catalytic activity">
    <reaction evidence="3">
        <text>2'-deoxyribonucleotide-(2'-deoxyribose 5'-phosphate)-2'-deoxyribonucleotide-DNA = a 3'-end 2'-deoxyribonucleotide-(2,3-dehydro-2,3-deoxyribose 5'-phosphate)-DNA + a 5'-end 5'-phospho-2'-deoxyribonucleoside-DNA + H(+)</text>
        <dbReference type="Rhea" id="RHEA:66592"/>
        <dbReference type="Rhea" id="RHEA-COMP:13180"/>
        <dbReference type="Rhea" id="RHEA-COMP:16897"/>
        <dbReference type="Rhea" id="RHEA-COMP:17067"/>
        <dbReference type="ChEBI" id="CHEBI:15378"/>
        <dbReference type="ChEBI" id="CHEBI:136412"/>
        <dbReference type="ChEBI" id="CHEBI:157695"/>
        <dbReference type="ChEBI" id="CHEBI:167181"/>
        <dbReference type="EC" id="4.2.99.18"/>
    </reaction>
</comment>
<gene>
    <name evidence="5" type="ORF">Pla123a_18480</name>
</gene>
<dbReference type="Proteomes" id="UP000318478">
    <property type="component" value="Unassembled WGS sequence"/>
</dbReference>
<reference evidence="5 6" key="1">
    <citation type="submission" date="2019-02" db="EMBL/GenBank/DDBJ databases">
        <title>Deep-cultivation of Planctomycetes and their phenomic and genomic characterization uncovers novel biology.</title>
        <authorList>
            <person name="Wiegand S."/>
            <person name="Jogler M."/>
            <person name="Boedeker C."/>
            <person name="Pinto D."/>
            <person name="Vollmers J."/>
            <person name="Rivas-Marin E."/>
            <person name="Kohn T."/>
            <person name="Peeters S.H."/>
            <person name="Heuer A."/>
            <person name="Rast P."/>
            <person name="Oberbeckmann S."/>
            <person name="Bunk B."/>
            <person name="Jeske O."/>
            <person name="Meyerdierks A."/>
            <person name="Storesund J.E."/>
            <person name="Kallscheuer N."/>
            <person name="Luecker S."/>
            <person name="Lage O.M."/>
            <person name="Pohl T."/>
            <person name="Merkel B.J."/>
            <person name="Hornburger P."/>
            <person name="Mueller R.-W."/>
            <person name="Bruemmer F."/>
            <person name="Labrenz M."/>
            <person name="Spormann A.M."/>
            <person name="Op Den Camp H."/>
            <person name="Overmann J."/>
            <person name="Amann R."/>
            <person name="Jetten M.S.M."/>
            <person name="Mascher T."/>
            <person name="Medema M.H."/>
            <person name="Devos D.P."/>
            <person name="Kaster A.-K."/>
            <person name="Ovreas L."/>
            <person name="Rohde M."/>
            <person name="Galperin M.Y."/>
            <person name="Jogler C."/>
        </authorList>
    </citation>
    <scope>NUCLEOTIDE SEQUENCE [LARGE SCALE GENOMIC DNA]</scope>
    <source>
        <strain evidence="5 6">Pla123a</strain>
    </source>
</reference>
<evidence type="ECO:0000259" key="4">
    <source>
        <dbReference type="SMART" id="SM00478"/>
    </source>
</evidence>
<accession>A0A5C5YQQ2</accession>
<dbReference type="PANTHER" id="PTHR10242">
    <property type="entry name" value="8-OXOGUANINE DNA GLYCOSYLASE"/>
    <property type="match status" value="1"/>
</dbReference>
<name>A0A5C5YQQ2_9BACT</name>
<dbReference type="Pfam" id="PF00730">
    <property type="entry name" value="HhH-GPD"/>
    <property type="match status" value="1"/>
</dbReference>
<dbReference type="EMBL" id="SJPO01000004">
    <property type="protein sequence ID" value="TWT77193.1"/>
    <property type="molecule type" value="Genomic_DNA"/>
</dbReference>
<comment type="similarity">
    <text evidence="1">Belongs to the type-1 OGG1 family.</text>
</comment>
<protein>
    <recommendedName>
        <fullName evidence="2">DNA-(apurinic or apyrimidinic site) lyase</fullName>
        <ecNumber evidence="2">4.2.99.18</ecNumber>
    </recommendedName>
</protein>
<evidence type="ECO:0000256" key="2">
    <source>
        <dbReference type="ARBA" id="ARBA00012720"/>
    </source>
</evidence>
<dbReference type="SMART" id="SM00478">
    <property type="entry name" value="ENDO3c"/>
    <property type="match status" value="1"/>
</dbReference>
<dbReference type="EC" id="4.2.99.18" evidence="2"/>
<proteinExistence type="inferred from homology"/>
<keyword evidence="6" id="KW-1185">Reference proteome</keyword>
<comment type="caution">
    <text evidence="5">The sequence shown here is derived from an EMBL/GenBank/DDBJ whole genome shotgun (WGS) entry which is preliminary data.</text>
</comment>
<evidence type="ECO:0000313" key="6">
    <source>
        <dbReference type="Proteomes" id="UP000318478"/>
    </source>
</evidence>
<dbReference type="GO" id="GO:0034039">
    <property type="term" value="F:8-oxo-7,8-dihydroguanine DNA N-glycosylase activity"/>
    <property type="evidence" value="ECO:0007669"/>
    <property type="project" value="TreeGrafter"/>
</dbReference>
<organism evidence="5 6">
    <name type="scientific">Posidoniimonas polymericola</name>
    <dbReference type="NCBI Taxonomy" id="2528002"/>
    <lineage>
        <taxon>Bacteria</taxon>
        <taxon>Pseudomonadati</taxon>
        <taxon>Planctomycetota</taxon>
        <taxon>Planctomycetia</taxon>
        <taxon>Pirellulales</taxon>
        <taxon>Lacipirellulaceae</taxon>
        <taxon>Posidoniimonas</taxon>
    </lineage>
</organism>
<feature type="domain" description="HhH-GPD" evidence="4">
    <location>
        <begin position="127"/>
        <end position="282"/>
    </location>
</feature>